<proteinExistence type="predicted"/>
<evidence type="ECO:0000256" key="1">
    <source>
        <dbReference type="SAM" id="MobiDB-lite"/>
    </source>
</evidence>
<dbReference type="EMBL" id="CP144692">
    <property type="protein sequence ID" value="WVY99262.1"/>
    <property type="molecule type" value="Genomic_DNA"/>
</dbReference>
<dbReference type="Gene3D" id="3.40.30.10">
    <property type="entry name" value="Glutaredoxin"/>
    <property type="match status" value="1"/>
</dbReference>
<dbReference type="CDD" id="cd03031">
    <property type="entry name" value="GRX_GRX_like"/>
    <property type="match status" value="1"/>
</dbReference>
<feature type="region of interest" description="Disordered" evidence="1">
    <location>
        <begin position="145"/>
        <end position="211"/>
    </location>
</feature>
<dbReference type="Pfam" id="PF02298">
    <property type="entry name" value="Cu_bind_like"/>
    <property type="match status" value="1"/>
</dbReference>
<evidence type="ECO:0000259" key="3">
    <source>
        <dbReference type="PROSITE" id="PS51485"/>
    </source>
</evidence>
<dbReference type="InterPro" id="IPR036249">
    <property type="entry name" value="Thioredoxin-like_sf"/>
</dbReference>
<dbReference type="PANTHER" id="PTHR45669">
    <property type="entry name" value="GLUTAREDOXIN DOMAIN-CONTAINING CYSTEINE-RICH PROTEIN CG12206-RELATED"/>
    <property type="match status" value="1"/>
</dbReference>
<accession>A0AAQ3MY93</accession>
<feature type="compositionally biased region" description="Polar residues" evidence="1">
    <location>
        <begin position="538"/>
        <end position="550"/>
    </location>
</feature>
<dbReference type="Proteomes" id="UP001374535">
    <property type="component" value="Chromosome 9"/>
</dbReference>
<evidence type="ECO:0000256" key="2">
    <source>
        <dbReference type="SAM" id="Phobius"/>
    </source>
</evidence>
<dbReference type="Gene3D" id="2.60.40.420">
    <property type="entry name" value="Cupredoxins - blue copper proteins"/>
    <property type="match status" value="1"/>
</dbReference>
<organism evidence="4 5">
    <name type="scientific">Vigna mungo</name>
    <name type="common">Black gram</name>
    <name type="synonym">Phaseolus mungo</name>
    <dbReference type="NCBI Taxonomy" id="3915"/>
    <lineage>
        <taxon>Eukaryota</taxon>
        <taxon>Viridiplantae</taxon>
        <taxon>Streptophyta</taxon>
        <taxon>Embryophyta</taxon>
        <taxon>Tracheophyta</taxon>
        <taxon>Spermatophyta</taxon>
        <taxon>Magnoliopsida</taxon>
        <taxon>eudicotyledons</taxon>
        <taxon>Gunneridae</taxon>
        <taxon>Pentapetalae</taxon>
        <taxon>rosids</taxon>
        <taxon>fabids</taxon>
        <taxon>Fabales</taxon>
        <taxon>Fabaceae</taxon>
        <taxon>Papilionoideae</taxon>
        <taxon>50 kb inversion clade</taxon>
        <taxon>NPAAA clade</taxon>
        <taxon>indigoferoid/millettioid clade</taxon>
        <taxon>Phaseoleae</taxon>
        <taxon>Vigna</taxon>
    </lineage>
</organism>
<feature type="compositionally biased region" description="Basic and acidic residues" evidence="1">
    <location>
        <begin position="241"/>
        <end position="258"/>
    </location>
</feature>
<dbReference type="InterPro" id="IPR003245">
    <property type="entry name" value="Phytocyanin_dom"/>
</dbReference>
<feature type="compositionally biased region" description="Polar residues" evidence="1">
    <location>
        <begin position="157"/>
        <end position="170"/>
    </location>
</feature>
<keyword evidence="2" id="KW-0812">Transmembrane</keyword>
<dbReference type="InterPro" id="IPR008972">
    <property type="entry name" value="Cupredoxin"/>
</dbReference>
<feature type="compositionally biased region" description="Low complexity" evidence="1">
    <location>
        <begin position="525"/>
        <end position="537"/>
    </location>
</feature>
<dbReference type="PANTHER" id="PTHR45669:SF28">
    <property type="entry name" value="GLUTAREDOXIN DOMAIN-CONTAINING PROTEIN"/>
    <property type="match status" value="1"/>
</dbReference>
<evidence type="ECO:0000313" key="5">
    <source>
        <dbReference type="Proteomes" id="UP001374535"/>
    </source>
</evidence>
<dbReference type="Pfam" id="PF23733">
    <property type="entry name" value="GRXCR1-2_C"/>
    <property type="match status" value="1"/>
</dbReference>
<keyword evidence="5" id="KW-1185">Reference proteome</keyword>
<feature type="transmembrane region" description="Helical" evidence="2">
    <location>
        <begin position="590"/>
        <end position="609"/>
    </location>
</feature>
<name>A0AAQ3MY93_VIGMU</name>
<feature type="region of interest" description="Disordered" evidence="1">
    <location>
        <begin position="508"/>
        <end position="578"/>
    </location>
</feature>
<dbReference type="GO" id="GO:0009055">
    <property type="term" value="F:electron transfer activity"/>
    <property type="evidence" value="ECO:0007669"/>
    <property type="project" value="InterPro"/>
</dbReference>
<feature type="compositionally biased region" description="Acidic residues" evidence="1">
    <location>
        <begin position="1"/>
        <end position="10"/>
    </location>
</feature>
<feature type="compositionally biased region" description="Pro residues" evidence="1">
    <location>
        <begin position="514"/>
        <end position="524"/>
    </location>
</feature>
<evidence type="ECO:0000313" key="4">
    <source>
        <dbReference type="EMBL" id="WVY99262.1"/>
    </source>
</evidence>
<keyword evidence="2" id="KW-0472">Membrane</keyword>
<keyword evidence="2" id="KW-1133">Transmembrane helix</keyword>
<sequence length="610" mass="67490">MGWEEEEEEPGGSVTGRKGEVALAKRGGDDSLNLKLEAMIHYSVNNNSVAKARTKNERCERKISEEAQIDQANRVSQARSNSPTESLGWIPSFNLHAPFVFRENKPEKTVQSCEEVKMQEEPEVIDVAELMKDLEEEEMDLEDYNDNKENIGPCSLKPQQLNKGVLQSGNRAKAESKQRGVLEDKKSSPARIDSNSNRKTKTPLLDSDISSFRRPDLNSGSLFDPNLLAAFEQAVKEHARMTEEQRRVRVEEESSQKLEDDDPDTDPNPLMLFEEKCPPGGDGTVIFYTTTLRGIRKTFEDCNKVRFLLQSFKVLYFERDISMHKEFRDELWCSLDGKLVPPRLFVKGRYIGGAEEVLSLHEQGKLKKILEGVPMDYSNGPCEACGGIRFVLCFKCNGSHKVLEENGESNQCSQCNENGLIALAWPVCAGSWTNLKVLRISDSFDEKFYNLIQVSQQEYEHCTSLEPLRIFNSSPVILPLKEKGVLFFTCSISNYCCLGQKIAISVHESSSQKPPSPSPSPSPSQVPIIISPPQLSPNGSAPQPHGSSGMISPPPSTGNTSGGNAGNPPVPTSTQDDANNAMALAGGRSFTLSLGQVLSILGAFFGFWVM</sequence>
<dbReference type="InterPro" id="IPR002109">
    <property type="entry name" value="Glutaredoxin"/>
</dbReference>
<feature type="region of interest" description="Disordered" evidence="1">
    <location>
        <begin position="241"/>
        <end position="268"/>
    </location>
</feature>
<dbReference type="Pfam" id="PF00462">
    <property type="entry name" value="Glutaredoxin"/>
    <property type="match status" value="1"/>
</dbReference>
<reference evidence="4 5" key="1">
    <citation type="journal article" date="2023" name="Life. Sci Alliance">
        <title>Evolutionary insights into 3D genome organization and epigenetic landscape of Vigna mungo.</title>
        <authorList>
            <person name="Junaid A."/>
            <person name="Singh B."/>
            <person name="Bhatia S."/>
        </authorList>
    </citation>
    <scope>NUCLEOTIDE SEQUENCE [LARGE SCALE GENOMIC DNA]</scope>
    <source>
        <strain evidence="4">Urdbean</strain>
    </source>
</reference>
<dbReference type="AlphaFoldDB" id="A0AAQ3MY93"/>
<feature type="region of interest" description="Disordered" evidence="1">
    <location>
        <begin position="1"/>
        <end position="23"/>
    </location>
</feature>
<feature type="compositionally biased region" description="Basic and acidic residues" evidence="1">
    <location>
        <begin position="172"/>
        <end position="187"/>
    </location>
</feature>
<protein>
    <recommendedName>
        <fullName evidence="3">Phytocyanin domain-containing protein</fullName>
    </recommendedName>
</protein>
<dbReference type="SUPFAM" id="SSF52833">
    <property type="entry name" value="Thioredoxin-like"/>
    <property type="match status" value="1"/>
</dbReference>
<feature type="domain" description="Phytocyanin" evidence="3">
    <location>
        <begin position="413"/>
        <end position="508"/>
    </location>
</feature>
<dbReference type="PROSITE" id="PS51354">
    <property type="entry name" value="GLUTAREDOXIN_2"/>
    <property type="match status" value="1"/>
</dbReference>
<dbReference type="SUPFAM" id="SSF49503">
    <property type="entry name" value="Cupredoxins"/>
    <property type="match status" value="1"/>
</dbReference>
<dbReference type="PROSITE" id="PS51485">
    <property type="entry name" value="PHYTOCYANIN"/>
    <property type="match status" value="1"/>
</dbReference>
<gene>
    <name evidence="4" type="ORF">V8G54_031413</name>
</gene>